<dbReference type="GO" id="GO:0005886">
    <property type="term" value="C:plasma membrane"/>
    <property type="evidence" value="ECO:0007669"/>
    <property type="project" value="TreeGrafter"/>
</dbReference>
<organism evidence="5 6">
    <name type="scientific">Gigaspora rosea</name>
    <dbReference type="NCBI Taxonomy" id="44941"/>
    <lineage>
        <taxon>Eukaryota</taxon>
        <taxon>Fungi</taxon>
        <taxon>Fungi incertae sedis</taxon>
        <taxon>Mucoromycota</taxon>
        <taxon>Glomeromycotina</taxon>
        <taxon>Glomeromycetes</taxon>
        <taxon>Diversisporales</taxon>
        <taxon>Gigasporaceae</taxon>
        <taxon>Gigaspora</taxon>
    </lineage>
</organism>
<dbReference type="GO" id="GO:0007265">
    <property type="term" value="P:Ras protein signal transduction"/>
    <property type="evidence" value="ECO:0007669"/>
    <property type="project" value="TreeGrafter"/>
</dbReference>
<feature type="compositionally biased region" description="Polar residues" evidence="3">
    <location>
        <begin position="984"/>
        <end position="999"/>
    </location>
</feature>
<feature type="domain" description="Ras-GEF" evidence="4">
    <location>
        <begin position="417"/>
        <end position="645"/>
    </location>
</feature>
<keyword evidence="6" id="KW-1185">Reference proteome</keyword>
<proteinExistence type="predicted"/>
<sequence length="1035" mass="113140">MDNIQEILKAATEYLSLGNVKDAYFAYMNALEVASKELNNIKFVNNVVASKPVSYSSLFTISRTCLSYAEDIITKNQAAPTSTRKNPNLNIAIYPPTPQQAEHPLDPQNKAPPIPPKPNRRSARLSDGGSSQNSPKSDQSTSPIMKPPLPPKPARRPSMKRHSGDVEVSADSNDTHTVCDDIDDVDSSDSDDEDDGYIRGRESFHRRSDPSLNTHTSLWRRSSSPSVPVSATKRRSTINGSITDSPTDEDSPYSSHLTSPATPASFYGSLSVPSSLPNLFERPKMINVIPEGAIDPNNLVSATTLSDDNSPSSPSSSQYVDHVPDIPSSPLLAQNTQLEQKIQTLEAKLAEYRAITKRREEGHTDDNDRPGSELSDEEIKEAIGKYSSTVASLKQSITRSRKLVFKASSDPDILEFAPHMIAYQLTLIESAIFLEIDPYALLSHSAKNPDPKITASTDFFNYLTRIIERSILLPSEASLRAQIINHWVKVAGKLHELHNFQTLKAVLSALGTTPIKRLKRTWACIPKKSMVKLETLNEMMSEARNYGKYRETIQRDGFLRKPTIPFLGTFIMDATYLLAAIKCSSNSSSIPLSNNAQSPIASRSVSSPTGIHDDPRVQEMLQTMHRYQNGPKYYSSPPSSYIKASTKHHFRTSSISAALHRTGANKYYNRNDDDDELIEEKQQLITHYLLTRVWIPQKSVDELSSLREPHKNSYSNNSRASNTTSWSGTPSSTVSNTNGAQRGSTGSTGGGSGTSTNTSNGIGRTSSNSGSGESRPHSEEVVDTVPIASTISKSDRAGPISDKETGSIKEKRNITEKVGSLGSFFFGSRNSLDKTRDEKEKEEKNKNGDADTDSLYEDCPEEIARIQSEQTSNKRASWRAMRVMFGGHESGDSLLKSPTAMIRSSSHTRSSSSGELNPKNHATTFIKAHGRTSSVNSKSITSRRSLEEPRSSAPPPLLPKPSTLMQRSSSASSANSMGSSASATNISGKRSSTGNNTITLGGGDIEGFENIRMVLAKKVANEVAAGGVTLERNWQ</sequence>
<dbReference type="Pfam" id="PF00617">
    <property type="entry name" value="RasGEF"/>
    <property type="match status" value="1"/>
</dbReference>
<feature type="compositionally biased region" description="Low complexity" evidence="3">
    <location>
        <begin position="903"/>
        <end position="913"/>
    </location>
</feature>
<dbReference type="OrthoDB" id="546434at2759"/>
<evidence type="ECO:0000259" key="4">
    <source>
        <dbReference type="PROSITE" id="PS50009"/>
    </source>
</evidence>
<reference evidence="5 6" key="1">
    <citation type="submission" date="2018-06" db="EMBL/GenBank/DDBJ databases">
        <title>Comparative genomics reveals the genomic features of Rhizophagus irregularis, R. cerebriforme, R. diaphanum and Gigaspora rosea, and their symbiotic lifestyle signature.</title>
        <authorList>
            <person name="Morin E."/>
            <person name="San Clemente H."/>
            <person name="Chen E.C.H."/>
            <person name="De La Providencia I."/>
            <person name="Hainaut M."/>
            <person name="Kuo A."/>
            <person name="Kohler A."/>
            <person name="Murat C."/>
            <person name="Tang N."/>
            <person name="Roy S."/>
            <person name="Loubradou J."/>
            <person name="Henrissat B."/>
            <person name="Grigoriev I.V."/>
            <person name="Corradi N."/>
            <person name="Roux C."/>
            <person name="Martin F.M."/>
        </authorList>
    </citation>
    <scope>NUCLEOTIDE SEQUENCE [LARGE SCALE GENOMIC DNA]</scope>
    <source>
        <strain evidence="5 6">DAOM 194757</strain>
    </source>
</reference>
<evidence type="ECO:0000256" key="2">
    <source>
        <dbReference type="PROSITE-ProRule" id="PRU00168"/>
    </source>
</evidence>
<feature type="region of interest" description="Disordered" evidence="3">
    <location>
        <begin position="299"/>
        <end position="330"/>
    </location>
</feature>
<feature type="compositionally biased region" description="Polar residues" evidence="3">
    <location>
        <begin position="931"/>
        <end position="940"/>
    </location>
</feature>
<feature type="region of interest" description="Disordered" evidence="3">
    <location>
        <begin position="78"/>
        <end position="260"/>
    </location>
</feature>
<dbReference type="Proteomes" id="UP000266673">
    <property type="component" value="Unassembled WGS sequence"/>
</dbReference>
<dbReference type="InterPro" id="IPR023578">
    <property type="entry name" value="Ras_GEF_dom_sf"/>
</dbReference>
<dbReference type="EMBL" id="QKWP01000581">
    <property type="protein sequence ID" value="RIB17801.1"/>
    <property type="molecule type" value="Genomic_DNA"/>
</dbReference>
<feature type="compositionally biased region" description="Low complexity" evidence="3">
    <location>
        <begin position="306"/>
        <end position="317"/>
    </location>
</feature>
<dbReference type="Gene3D" id="1.10.840.10">
    <property type="entry name" value="Ras guanine-nucleotide exchange factors catalytic domain"/>
    <property type="match status" value="1"/>
</dbReference>
<feature type="compositionally biased region" description="Polar residues" evidence="3">
    <location>
        <begin position="210"/>
        <end position="219"/>
    </location>
</feature>
<evidence type="ECO:0000256" key="1">
    <source>
        <dbReference type="ARBA" id="ARBA00022658"/>
    </source>
</evidence>
<feature type="region of interest" description="Disordered" evidence="3">
    <location>
        <begin position="925"/>
        <end position="1003"/>
    </location>
</feature>
<dbReference type="PANTHER" id="PTHR23113:SF368">
    <property type="entry name" value="CELL DIVISION CONTROL PROTEIN 25"/>
    <property type="match status" value="1"/>
</dbReference>
<protein>
    <recommendedName>
        <fullName evidence="4">Ras-GEF domain-containing protein</fullName>
    </recommendedName>
</protein>
<dbReference type="AlphaFoldDB" id="A0A397V7B1"/>
<dbReference type="SUPFAM" id="SSF48366">
    <property type="entry name" value="Ras GEF"/>
    <property type="match status" value="1"/>
</dbReference>
<dbReference type="PANTHER" id="PTHR23113">
    <property type="entry name" value="GUANINE NUCLEOTIDE EXCHANGE FACTOR"/>
    <property type="match status" value="1"/>
</dbReference>
<keyword evidence="1 2" id="KW-0344">Guanine-nucleotide releasing factor</keyword>
<feature type="region of interest" description="Disordered" evidence="3">
    <location>
        <begin position="901"/>
        <end position="920"/>
    </location>
</feature>
<dbReference type="GO" id="GO:0005085">
    <property type="term" value="F:guanyl-nucleotide exchange factor activity"/>
    <property type="evidence" value="ECO:0007669"/>
    <property type="project" value="UniProtKB-KW"/>
</dbReference>
<dbReference type="InterPro" id="IPR036964">
    <property type="entry name" value="RASGEF_cat_dom_sf"/>
</dbReference>
<feature type="region of interest" description="Disordered" evidence="3">
    <location>
        <begin position="706"/>
        <end position="855"/>
    </location>
</feature>
<feature type="compositionally biased region" description="Low complexity" evidence="3">
    <location>
        <begin position="754"/>
        <end position="772"/>
    </location>
</feature>
<feature type="compositionally biased region" description="Polar residues" evidence="3">
    <location>
        <begin position="128"/>
        <end position="141"/>
    </location>
</feature>
<dbReference type="PROSITE" id="PS50009">
    <property type="entry name" value="RASGEF_CAT"/>
    <property type="match status" value="1"/>
</dbReference>
<comment type="caution">
    <text evidence="5">The sequence shown here is derived from an EMBL/GenBank/DDBJ whole genome shotgun (WGS) entry which is preliminary data.</text>
</comment>
<evidence type="ECO:0000256" key="3">
    <source>
        <dbReference type="SAM" id="MobiDB-lite"/>
    </source>
</evidence>
<evidence type="ECO:0000313" key="6">
    <source>
        <dbReference type="Proteomes" id="UP000266673"/>
    </source>
</evidence>
<feature type="compositionally biased region" description="Low complexity" evidence="3">
    <location>
        <begin position="220"/>
        <end position="230"/>
    </location>
</feature>
<dbReference type="InterPro" id="IPR001895">
    <property type="entry name" value="RASGEF_cat_dom"/>
</dbReference>
<feature type="compositionally biased region" description="Polar residues" evidence="3">
    <location>
        <begin position="78"/>
        <end position="89"/>
    </location>
</feature>
<feature type="compositionally biased region" description="Acidic residues" evidence="3">
    <location>
        <begin position="180"/>
        <end position="195"/>
    </location>
</feature>
<dbReference type="InterPro" id="IPR008937">
    <property type="entry name" value="Ras-like_GEF"/>
</dbReference>
<gene>
    <name evidence="5" type="ORF">C2G38_2186324</name>
</gene>
<feature type="compositionally biased region" description="Polar residues" evidence="3">
    <location>
        <begin position="712"/>
        <end position="742"/>
    </location>
</feature>
<accession>A0A397V7B1</accession>
<feature type="compositionally biased region" description="Basic and acidic residues" evidence="3">
    <location>
        <begin position="831"/>
        <end position="849"/>
    </location>
</feature>
<feature type="compositionally biased region" description="Basic and acidic residues" evidence="3">
    <location>
        <begin position="357"/>
        <end position="371"/>
    </location>
</feature>
<name>A0A397V7B1_9GLOM</name>
<feature type="compositionally biased region" description="Low complexity" evidence="3">
    <location>
        <begin position="968"/>
        <end position="983"/>
    </location>
</feature>
<feature type="compositionally biased region" description="Basic and acidic residues" evidence="3">
    <location>
        <begin position="793"/>
        <end position="815"/>
    </location>
</feature>
<dbReference type="STRING" id="44941.A0A397V7B1"/>
<evidence type="ECO:0000313" key="5">
    <source>
        <dbReference type="EMBL" id="RIB17801.1"/>
    </source>
</evidence>
<feature type="compositionally biased region" description="Basic and acidic residues" evidence="3">
    <location>
        <begin position="196"/>
        <end position="209"/>
    </location>
</feature>
<feature type="region of interest" description="Disordered" evidence="3">
    <location>
        <begin position="356"/>
        <end position="375"/>
    </location>
</feature>
<dbReference type="SMART" id="SM00147">
    <property type="entry name" value="RasGEF"/>
    <property type="match status" value="1"/>
</dbReference>